<feature type="compositionally biased region" description="Acidic residues" evidence="1">
    <location>
        <begin position="181"/>
        <end position="190"/>
    </location>
</feature>
<dbReference type="AlphaFoldDB" id="A0A9W9L6S0"/>
<reference evidence="2" key="2">
    <citation type="journal article" date="2023" name="IMA Fungus">
        <title>Comparative genomic study of the Penicillium genus elucidates a diverse pangenome and 15 lateral gene transfer events.</title>
        <authorList>
            <person name="Petersen C."/>
            <person name="Sorensen T."/>
            <person name="Nielsen M.R."/>
            <person name="Sondergaard T.E."/>
            <person name="Sorensen J.L."/>
            <person name="Fitzpatrick D.A."/>
            <person name="Frisvad J.C."/>
            <person name="Nielsen K.L."/>
        </authorList>
    </citation>
    <scope>NUCLEOTIDE SEQUENCE</scope>
    <source>
        <strain evidence="2">IBT 21472</strain>
    </source>
</reference>
<evidence type="ECO:0000256" key="1">
    <source>
        <dbReference type="SAM" id="MobiDB-lite"/>
    </source>
</evidence>
<proteinExistence type="predicted"/>
<organism evidence="2 3">
    <name type="scientific">Penicillium atrosanguineum</name>
    <dbReference type="NCBI Taxonomy" id="1132637"/>
    <lineage>
        <taxon>Eukaryota</taxon>
        <taxon>Fungi</taxon>
        <taxon>Dikarya</taxon>
        <taxon>Ascomycota</taxon>
        <taxon>Pezizomycotina</taxon>
        <taxon>Eurotiomycetes</taxon>
        <taxon>Eurotiomycetidae</taxon>
        <taxon>Eurotiales</taxon>
        <taxon>Aspergillaceae</taxon>
        <taxon>Penicillium</taxon>
    </lineage>
</organism>
<dbReference type="EMBL" id="JAPZBO010000005">
    <property type="protein sequence ID" value="KAJ5315061.1"/>
    <property type="molecule type" value="Genomic_DNA"/>
</dbReference>
<name>A0A9W9L6S0_9EURO</name>
<gene>
    <name evidence="2" type="ORF">N7476_005368</name>
</gene>
<protein>
    <submittedName>
        <fullName evidence="2">Uncharacterized protein</fullName>
    </submittedName>
</protein>
<reference evidence="2" key="1">
    <citation type="submission" date="2022-12" db="EMBL/GenBank/DDBJ databases">
        <authorList>
            <person name="Petersen C."/>
        </authorList>
    </citation>
    <scope>NUCLEOTIDE SEQUENCE</scope>
    <source>
        <strain evidence="2">IBT 21472</strain>
    </source>
</reference>
<dbReference type="OrthoDB" id="4106209at2759"/>
<comment type="caution">
    <text evidence="2">The sequence shown here is derived from an EMBL/GenBank/DDBJ whole genome shotgun (WGS) entry which is preliminary data.</text>
</comment>
<evidence type="ECO:0000313" key="3">
    <source>
        <dbReference type="Proteomes" id="UP001147746"/>
    </source>
</evidence>
<accession>A0A9W9L6S0</accession>
<feature type="region of interest" description="Disordered" evidence="1">
    <location>
        <begin position="121"/>
        <end position="190"/>
    </location>
</feature>
<keyword evidence="3" id="KW-1185">Reference proteome</keyword>
<evidence type="ECO:0000313" key="2">
    <source>
        <dbReference type="EMBL" id="KAJ5315061.1"/>
    </source>
</evidence>
<dbReference type="Proteomes" id="UP001147746">
    <property type="component" value="Unassembled WGS sequence"/>
</dbReference>
<sequence length="294" mass="33268">MRKPSLAQSVYNATFPHSRPSDPGTFAAHITRHLVPEVRIETSVFYGPPDCIESQYPGLDYSYGPHRLRLGRFTWHRRLFRVFDALKLTEHEISELCCWEGTKSARQRYEMEEGITVRDTTGQDVRPATPTPAPTIQTHMGVDVLPDDDQDLNMDARSDDTVRASESRSSSVASDYRQHEFEDDLSDEEVESCGVELNNRLRAAMVARDQGDDVPLDEDWEQWFKEAGERDGGYTEVMHAIRSNQPLNVFPEPPSANLRHSDRGVRGLSATTLAAEEWLLANPGPRFTSRPVLP</sequence>
<feature type="compositionally biased region" description="Basic and acidic residues" evidence="1">
    <location>
        <begin position="154"/>
        <end position="166"/>
    </location>
</feature>